<evidence type="ECO:0000313" key="2">
    <source>
        <dbReference type="Proteomes" id="UP000822688"/>
    </source>
</evidence>
<evidence type="ECO:0000313" key="1">
    <source>
        <dbReference type="EMBL" id="KAG0563337.1"/>
    </source>
</evidence>
<dbReference type="Proteomes" id="UP000822688">
    <property type="component" value="Chromosome 8"/>
</dbReference>
<dbReference type="EMBL" id="CM026429">
    <property type="protein sequence ID" value="KAG0563337.1"/>
    <property type="molecule type" value="Genomic_DNA"/>
</dbReference>
<dbReference type="AlphaFoldDB" id="A0A8T0GXQ1"/>
<proteinExistence type="predicted"/>
<keyword evidence="2" id="KW-1185">Reference proteome</keyword>
<reference evidence="1" key="1">
    <citation type="submission" date="2020-06" db="EMBL/GenBank/DDBJ databases">
        <title>WGS assembly of Ceratodon purpureus strain R40.</title>
        <authorList>
            <person name="Carey S.B."/>
            <person name="Jenkins J."/>
            <person name="Shu S."/>
            <person name="Lovell J.T."/>
            <person name="Sreedasyam A."/>
            <person name="Maumus F."/>
            <person name="Tiley G.P."/>
            <person name="Fernandez-Pozo N."/>
            <person name="Barry K."/>
            <person name="Chen C."/>
            <person name="Wang M."/>
            <person name="Lipzen A."/>
            <person name="Daum C."/>
            <person name="Saski C.A."/>
            <person name="Payton A.C."/>
            <person name="Mcbreen J.C."/>
            <person name="Conrad R.E."/>
            <person name="Kollar L.M."/>
            <person name="Olsson S."/>
            <person name="Huttunen S."/>
            <person name="Landis J.B."/>
            <person name="Wickett N.J."/>
            <person name="Johnson M.G."/>
            <person name="Rensing S.A."/>
            <person name="Grimwood J."/>
            <person name="Schmutz J."/>
            <person name="Mcdaniel S.F."/>
        </authorList>
    </citation>
    <scope>NUCLEOTIDE SEQUENCE</scope>
    <source>
        <strain evidence="1">R40</strain>
    </source>
</reference>
<protein>
    <submittedName>
        <fullName evidence="1">Uncharacterized protein</fullName>
    </submittedName>
</protein>
<comment type="caution">
    <text evidence="1">The sequence shown here is derived from an EMBL/GenBank/DDBJ whole genome shotgun (WGS) entry which is preliminary data.</text>
</comment>
<organism evidence="1 2">
    <name type="scientific">Ceratodon purpureus</name>
    <name type="common">Fire moss</name>
    <name type="synonym">Dicranum purpureum</name>
    <dbReference type="NCBI Taxonomy" id="3225"/>
    <lineage>
        <taxon>Eukaryota</taxon>
        <taxon>Viridiplantae</taxon>
        <taxon>Streptophyta</taxon>
        <taxon>Embryophyta</taxon>
        <taxon>Bryophyta</taxon>
        <taxon>Bryophytina</taxon>
        <taxon>Bryopsida</taxon>
        <taxon>Dicranidae</taxon>
        <taxon>Pseudoditrichales</taxon>
        <taxon>Ditrichaceae</taxon>
        <taxon>Ceratodon</taxon>
    </lineage>
</organism>
<accession>A0A8T0GXQ1</accession>
<name>A0A8T0GXQ1_CERPU</name>
<gene>
    <name evidence="1" type="ORF">KC19_8G022600</name>
</gene>
<sequence length="80" mass="9317">MKGCHLDTGSKWLSLSSRIQAMLLQLQDSTLIMSTHTLEQMHTYLVSKHVSLKLPDLQPVHLLLQHLVQRFTSMFQWFVL</sequence>